<evidence type="ECO:0000313" key="1">
    <source>
        <dbReference type="EMBL" id="MEF3113836.1"/>
    </source>
</evidence>
<organism evidence="1 2">
    <name type="scientific">Streptomyces chrestomyceticus</name>
    <dbReference type="NCBI Taxonomy" id="68185"/>
    <lineage>
        <taxon>Bacteria</taxon>
        <taxon>Bacillati</taxon>
        <taxon>Actinomycetota</taxon>
        <taxon>Actinomycetes</taxon>
        <taxon>Kitasatosporales</taxon>
        <taxon>Streptomycetaceae</taxon>
        <taxon>Streptomyces</taxon>
    </lineage>
</organism>
<dbReference type="Proteomes" id="UP001348265">
    <property type="component" value="Unassembled WGS sequence"/>
</dbReference>
<name>A0ABU7WQN1_9ACTN</name>
<sequence>MVAQLNEGFVHVSAEASDERALGLLVGGVAAEPFEQARDEAGGHSRAVIVHGDVHPTPATLLGLTSTGGRP</sequence>
<dbReference type="EMBL" id="JAVFKM010000004">
    <property type="protein sequence ID" value="MEF3113836.1"/>
    <property type="molecule type" value="Genomic_DNA"/>
</dbReference>
<protein>
    <submittedName>
        <fullName evidence="1">Uncharacterized protein</fullName>
    </submittedName>
</protein>
<dbReference type="RefSeq" id="WP_331786417.1">
    <property type="nucleotide sequence ID" value="NZ_JAVFKM010000004.1"/>
</dbReference>
<gene>
    <name evidence="1" type="ORF">RB636_11620</name>
</gene>
<comment type="caution">
    <text evidence="1">The sequence shown here is derived from an EMBL/GenBank/DDBJ whole genome shotgun (WGS) entry which is preliminary data.</text>
</comment>
<evidence type="ECO:0000313" key="2">
    <source>
        <dbReference type="Proteomes" id="UP001348265"/>
    </source>
</evidence>
<proteinExistence type="predicted"/>
<accession>A0ABU7WQN1</accession>
<keyword evidence="2" id="KW-1185">Reference proteome</keyword>
<reference evidence="1 2" key="1">
    <citation type="submission" date="2023-08" db="EMBL/GenBank/DDBJ databases">
        <authorList>
            <person name="Sharma P."/>
            <person name="Verma V."/>
            <person name="Mohan M.K."/>
            <person name="Dubey A.K."/>
        </authorList>
    </citation>
    <scope>NUCLEOTIDE SEQUENCE [LARGE SCALE GENOMIC DNA]</scope>
    <source>
        <strain evidence="1 2">ADP4</strain>
    </source>
</reference>